<evidence type="ECO:0000256" key="3">
    <source>
        <dbReference type="ARBA" id="ARBA00022989"/>
    </source>
</evidence>
<feature type="transmembrane region" description="Helical" evidence="5">
    <location>
        <begin position="69"/>
        <end position="93"/>
    </location>
</feature>
<keyword evidence="4 5" id="KW-0472">Membrane</keyword>
<comment type="caution">
    <text evidence="7">The sequence shown here is derived from an EMBL/GenBank/DDBJ whole genome shotgun (WGS) entry which is preliminary data.</text>
</comment>
<evidence type="ECO:0000313" key="8">
    <source>
        <dbReference type="Proteomes" id="UP000242752"/>
    </source>
</evidence>
<evidence type="ECO:0000313" key="7">
    <source>
        <dbReference type="EMBL" id="PNZ30341.1"/>
    </source>
</evidence>
<dbReference type="Pfam" id="PF04893">
    <property type="entry name" value="Yip1"/>
    <property type="match status" value="1"/>
</dbReference>
<comment type="subcellular location">
    <subcellularLocation>
        <location evidence="1">Membrane</location>
        <topology evidence="1">Multi-pass membrane protein</topology>
    </subcellularLocation>
</comment>
<proteinExistence type="predicted"/>
<feature type="transmembrane region" description="Helical" evidence="5">
    <location>
        <begin position="183"/>
        <end position="202"/>
    </location>
</feature>
<keyword evidence="2 5" id="KW-0812">Transmembrane</keyword>
<dbReference type="InterPro" id="IPR006977">
    <property type="entry name" value="Yip1_dom"/>
</dbReference>
<feature type="transmembrane region" description="Helical" evidence="5">
    <location>
        <begin position="152"/>
        <end position="171"/>
    </location>
</feature>
<gene>
    <name evidence="7" type="ORF">CD122_00635</name>
</gene>
<feature type="domain" description="Yip1" evidence="6">
    <location>
        <begin position="16"/>
        <end position="199"/>
    </location>
</feature>
<evidence type="ECO:0000256" key="4">
    <source>
        <dbReference type="ARBA" id="ARBA00023136"/>
    </source>
</evidence>
<evidence type="ECO:0000256" key="5">
    <source>
        <dbReference type="SAM" id="Phobius"/>
    </source>
</evidence>
<dbReference type="EMBL" id="PPRF01000004">
    <property type="protein sequence ID" value="PNZ30341.1"/>
    <property type="molecule type" value="Genomic_DNA"/>
</dbReference>
<reference evidence="7 8" key="1">
    <citation type="submission" date="2017-08" db="EMBL/GenBank/DDBJ databases">
        <title>Draft genome sequences of 64 type strains of genus Staph aureus.</title>
        <authorList>
            <person name="Cole K."/>
            <person name="Golubchik T."/>
            <person name="Russell J."/>
            <person name="Foster D."/>
            <person name="Llewelyn M."/>
            <person name="Wilson D."/>
            <person name="Crook D."/>
            <person name="Paul J."/>
        </authorList>
    </citation>
    <scope>NUCLEOTIDE SEQUENCE [LARGE SCALE GENOMIC DNA]</scope>
    <source>
        <strain evidence="7 8">DSM 21968</strain>
    </source>
</reference>
<keyword evidence="3 5" id="KW-1133">Transmembrane helix</keyword>
<name>A0A2K3YXK5_9STAP</name>
<evidence type="ECO:0000259" key="6">
    <source>
        <dbReference type="Pfam" id="PF04893"/>
    </source>
</evidence>
<dbReference type="Proteomes" id="UP000242752">
    <property type="component" value="Unassembled WGS sequence"/>
</dbReference>
<dbReference type="RefSeq" id="WP_103357096.1">
    <property type="nucleotide sequence ID" value="NZ_CP113107.1"/>
</dbReference>
<keyword evidence="8" id="KW-1185">Reference proteome</keyword>
<organism evidence="7 8">
    <name type="scientific">Staphylococcus rostri</name>
    <dbReference type="NCBI Taxonomy" id="522262"/>
    <lineage>
        <taxon>Bacteria</taxon>
        <taxon>Bacillati</taxon>
        <taxon>Bacillota</taxon>
        <taxon>Bacilli</taxon>
        <taxon>Bacillales</taxon>
        <taxon>Staphylococcaceae</taxon>
        <taxon>Staphylococcus</taxon>
    </lineage>
</organism>
<accession>A0A2K3YXK5</accession>
<evidence type="ECO:0000256" key="1">
    <source>
        <dbReference type="ARBA" id="ARBA00004141"/>
    </source>
</evidence>
<evidence type="ECO:0000256" key="2">
    <source>
        <dbReference type="ARBA" id="ARBA00022692"/>
    </source>
</evidence>
<dbReference type="OrthoDB" id="2394239at2"/>
<dbReference type="GO" id="GO:0016020">
    <property type="term" value="C:membrane"/>
    <property type="evidence" value="ECO:0007669"/>
    <property type="project" value="UniProtKB-SubCell"/>
</dbReference>
<protein>
    <recommendedName>
        <fullName evidence="6">Yip1 domain-containing protein</fullName>
    </recommendedName>
</protein>
<feature type="transmembrane region" description="Helical" evidence="5">
    <location>
        <begin position="105"/>
        <end position="132"/>
    </location>
</feature>
<dbReference type="AlphaFoldDB" id="A0A2K3YXK5"/>
<feature type="transmembrane region" description="Helical" evidence="5">
    <location>
        <begin position="26"/>
        <end position="49"/>
    </location>
</feature>
<sequence length="203" mass="22311">MDYSKPLHIESFTQQRFEPKTGLKMLIFLVLVVATVAITGLISDFAALTSESQGIQGADAEQIATFTKYGALIGSFVGAFISIGFIFLVFLIIDKIFKSETRPKSIFAAVLLRAIVIYAIHVVALVIQWIAGLDPLQVSITSLNAFAPDNDALGVINLVTLVSAWLFGVTLHSTMHINKRWSWIFTGIYLVLFIGFPLIFALI</sequence>